<dbReference type="InterPro" id="IPR018778">
    <property type="entry name" value="T7SS_EssB"/>
</dbReference>
<keyword evidence="3" id="KW-1133">Transmembrane helix</keyword>
<protein>
    <submittedName>
        <fullName evidence="4">Type VII secretion protein EssB</fullName>
    </submittedName>
</protein>
<dbReference type="Pfam" id="PF10140">
    <property type="entry name" value="YukC"/>
    <property type="match status" value="1"/>
</dbReference>
<feature type="region of interest" description="Disordered" evidence="2">
    <location>
        <begin position="383"/>
        <end position="421"/>
    </location>
</feature>
<keyword evidence="3" id="KW-0472">Membrane</keyword>
<dbReference type="InterPro" id="IPR042565">
    <property type="entry name" value="T7SS_EssB_C"/>
</dbReference>
<comment type="similarity">
    <text evidence="1">Belongs to the EssB family.</text>
</comment>
<accession>A0ABV8CW84</accession>
<comment type="caution">
    <text evidence="4">The sequence shown here is derived from an EMBL/GenBank/DDBJ whole genome shotgun (WGS) entry which is preliminary data.</text>
</comment>
<name>A0ABV8CW84_9STRE</name>
<dbReference type="Proteomes" id="UP001595807">
    <property type="component" value="Unassembled WGS sequence"/>
</dbReference>
<proteinExistence type="inferred from homology"/>
<evidence type="ECO:0000256" key="1">
    <source>
        <dbReference type="ARBA" id="ARBA00010163"/>
    </source>
</evidence>
<evidence type="ECO:0000256" key="2">
    <source>
        <dbReference type="SAM" id="MobiDB-lite"/>
    </source>
</evidence>
<dbReference type="Gene3D" id="1.10.510.10">
    <property type="entry name" value="Transferase(Phosphotransferase) domain 1"/>
    <property type="match status" value="1"/>
</dbReference>
<evidence type="ECO:0000256" key="3">
    <source>
        <dbReference type="SAM" id="Phobius"/>
    </source>
</evidence>
<reference evidence="5" key="1">
    <citation type="journal article" date="2019" name="Int. J. Syst. Evol. Microbiol.">
        <title>The Global Catalogue of Microorganisms (GCM) 10K type strain sequencing project: providing services to taxonomists for standard genome sequencing and annotation.</title>
        <authorList>
            <consortium name="The Broad Institute Genomics Platform"/>
            <consortium name="The Broad Institute Genome Sequencing Center for Infectious Disease"/>
            <person name="Wu L."/>
            <person name="Ma J."/>
        </authorList>
    </citation>
    <scope>NUCLEOTIDE SEQUENCE [LARGE SCALE GENOMIC DNA]</scope>
    <source>
        <strain evidence="5">CCUG 67170</strain>
    </source>
</reference>
<gene>
    <name evidence="4" type="primary">essB</name>
    <name evidence="4" type="ORF">ACFORF_07445</name>
</gene>
<feature type="compositionally biased region" description="Low complexity" evidence="2">
    <location>
        <begin position="396"/>
        <end position="408"/>
    </location>
</feature>
<dbReference type="EMBL" id="JBHRZV010000049">
    <property type="protein sequence ID" value="MFC3928399.1"/>
    <property type="molecule type" value="Genomic_DNA"/>
</dbReference>
<keyword evidence="3" id="KW-0812">Transmembrane</keyword>
<sequence length="421" mass="48290">MTRTEFTFDKQLFVVNKETDRWEVPIKRSAIATHDTSELLLLNVQHPLFLPLTYQVDADQVNFSYQLEEDGRTFTQAKAQSLAEKLRLSLNITEFQTALDLPISFLLHPENVFITKNGQFRLAHRGLPGIMVPLTKSEDDLLRQVKCLIMTLFTEESFTDLYEGALEVVEVPEFLSQLRQQGDFKSLTDYLKDLYRLKSQEEDKQTSRVSKQQFKLFKYASIWSSVLAVLLLVPLIYLVFVRGPFMQNMLDADTAFIKQDYSTLIDELDHVSLGKLPYTQKYELATAFVTLENLSDEQRTIVLNNVTLKSDELYLDYWITIGRGETETAVDTAKRLDDVDLILYALATQIQETRQNSTLSGQEREEKLDELTSDYERYWEQRSTNLTDSLDKDGNSVETETSVTTSSEDATMSDASTTSGK</sequence>
<keyword evidence="5" id="KW-1185">Reference proteome</keyword>
<dbReference type="RefSeq" id="WP_380426903.1">
    <property type="nucleotide sequence ID" value="NZ_JBHRZV010000049.1"/>
</dbReference>
<organism evidence="4 5">
    <name type="scientific">Streptococcus caprae</name>
    <dbReference type="NCBI Taxonomy" id="1640501"/>
    <lineage>
        <taxon>Bacteria</taxon>
        <taxon>Bacillati</taxon>
        <taxon>Bacillota</taxon>
        <taxon>Bacilli</taxon>
        <taxon>Lactobacillales</taxon>
        <taxon>Streptococcaceae</taxon>
        <taxon>Streptococcus</taxon>
    </lineage>
</organism>
<feature type="transmembrane region" description="Helical" evidence="3">
    <location>
        <begin position="216"/>
        <end position="240"/>
    </location>
</feature>
<feature type="compositionally biased region" description="Polar residues" evidence="2">
    <location>
        <begin position="409"/>
        <end position="421"/>
    </location>
</feature>
<evidence type="ECO:0000313" key="4">
    <source>
        <dbReference type="EMBL" id="MFC3928399.1"/>
    </source>
</evidence>
<evidence type="ECO:0000313" key="5">
    <source>
        <dbReference type="Proteomes" id="UP001595807"/>
    </source>
</evidence>
<dbReference type="NCBIfam" id="TIGR03926">
    <property type="entry name" value="T7_EssB"/>
    <property type="match status" value="1"/>
</dbReference>
<dbReference type="Gene3D" id="1.25.40.680">
    <property type="entry name" value="Type VII secretion system EssB, C-terminal-like domain"/>
    <property type="match status" value="1"/>
</dbReference>